<comment type="similarity">
    <text evidence="4">Belongs to the class-II pyridoxal-phosphate-dependent aminotransferase family.</text>
</comment>
<reference evidence="12" key="1">
    <citation type="submission" date="2022-10" db="EMBL/GenBank/DDBJ databases">
        <title>Culturing micro-colonial fungi from biological soil crusts in the Mojave desert and describing Neophaeococcomyces mojavensis, and introducing the new genera and species Taxawa tesnikishii.</title>
        <authorList>
            <person name="Kurbessoian T."/>
            <person name="Stajich J.E."/>
        </authorList>
    </citation>
    <scope>NUCLEOTIDE SEQUENCE</scope>
    <source>
        <strain evidence="12">TK_41</strain>
    </source>
</reference>
<evidence type="ECO:0000259" key="11">
    <source>
        <dbReference type="Pfam" id="PF00155"/>
    </source>
</evidence>
<dbReference type="EMBL" id="JAPDRK010000020">
    <property type="protein sequence ID" value="KAJ9604048.1"/>
    <property type="molecule type" value="Genomic_DNA"/>
</dbReference>
<dbReference type="Proteomes" id="UP001172673">
    <property type="component" value="Unassembled WGS sequence"/>
</dbReference>
<evidence type="ECO:0000256" key="7">
    <source>
        <dbReference type="ARBA" id="ARBA00022898"/>
    </source>
</evidence>
<evidence type="ECO:0000256" key="9">
    <source>
        <dbReference type="ARBA" id="ARBA00023098"/>
    </source>
</evidence>
<evidence type="ECO:0000256" key="5">
    <source>
        <dbReference type="ARBA" id="ARBA00013220"/>
    </source>
</evidence>
<accession>A0AA38WZN3</accession>
<dbReference type="PANTHER" id="PTHR13693:SF2">
    <property type="entry name" value="SERINE PALMITOYLTRANSFERASE 1"/>
    <property type="match status" value="1"/>
</dbReference>
<gene>
    <name evidence="12" type="primary">LCB1</name>
    <name evidence="12" type="ORF">H2200_011571</name>
</gene>
<dbReference type="Gene3D" id="3.90.1150.10">
    <property type="entry name" value="Aspartate Aminotransferase, domain 1"/>
    <property type="match status" value="1"/>
</dbReference>
<dbReference type="AlphaFoldDB" id="A0AA38WZN3"/>
<dbReference type="GO" id="GO:0016020">
    <property type="term" value="C:membrane"/>
    <property type="evidence" value="ECO:0007669"/>
    <property type="project" value="GOC"/>
</dbReference>
<dbReference type="Gene3D" id="3.40.640.10">
    <property type="entry name" value="Type I PLP-dependent aspartate aminotransferase-like (Major domain)"/>
    <property type="match status" value="1"/>
</dbReference>
<dbReference type="InterPro" id="IPR050087">
    <property type="entry name" value="AON_synthase_class-II"/>
</dbReference>
<evidence type="ECO:0000256" key="6">
    <source>
        <dbReference type="ARBA" id="ARBA00022679"/>
    </source>
</evidence>
<evidence type="ECO:0000256" key="1">
    <source>
        <dbReference type="ARBA" id="ARBA00001933"/>
    </source>
</evidence>
<keyword evidence="9" id="KW-0443">Lipid metabolism</keyword>
<dbReference type="SUPFAM" id="SSF53383">
    <property type="entry name" value="PLP-dependent transferases"/>
    <property type="match status" value="1"/>
</dbReference>
<evidence type="ECO:0000256" key="3">
    <source>
        <dbReference type="ARBA" id="ARBA00004991"/>
    </source>
</evidence>
<sequence>MDPHDAQEYVTNIANTAAEQFQKLPGSAIFLRYVQSSYQNDPIRSAVELFLVLFAIRYLLAPKYSTKQNYVKLSEEEVDDLIDEWTPEPLVAKTTAFEEAELEKRPVIVGPSGPRSKLANGRTVTNLASYNFYNFISNETLKERAIQTLRTYGVGPCGPPGFYGTQDVHMKIESDIAAFLGTTACIIYAQAFSTISSVIPAFSKRGDIIVADKGVNYAIRKGIQISRSTVRWYEHNDMEDLQRVLAKVTKEQARKPLTRRFIITEGLFENTGELVDLPKIIELKLKYKFRLILDETWSFGVLGRTGRGVTEHQHVDAAEVDMIIGAMAGPLAAAGGFCAGSDEVVEHQRLSAASYTFSAALPAISAVTASETLMMLQTQPDLFIQLKENIKAMWQQIDPRSDWVYCTSAPENPIMLLVFKPEVLSSRRLSVEDQQMLLQEIVDECLSQNVLITRVKTLPAGPSGAKTDIYTCSPALKVCLTIGLTKKEIEKAGVTIRHAITKVMTRKR</sequence>
<keyword evidence="10 12" id="KW-0012">Acyltransferase</keyword>
<comment type="cofactor">
    <cofactor evidence="1">
        <name>pyridoxal 5'-phosphate</name>
        <dbReference type="ChEBI" id="CHEBI:597326"/>
    </cofactor>
</comment>
<comment type="pathway">
    <text evidence="3">Sphingolipid metabolism.</text>
</comment>
<dbReference type="GO" id="GO:0030170">
    <property type="term" value="F:pyridoxal phosphate binding"/>
    <property type="evidence" value="ECO:0007669"/>
    <property type="project" value="InterPro"/>
</dbReference>
<keyword evidence="8" id="KW-0746">Sphingolipid metabolism</keyword>
<dbReference type="EC" id="2.3.1.50" evidence="5"/>
<organism evidence="12 13">
    <name type="scientific">Cladophialophora chaetospira</name>
    <dbReference type="NCBI Taxonomy" id="386627"/>
    <lineage>
        <taxon>Eukaryota</taxon>
        <taxon>Fungi</taxon>
        <taxon>Dikarya</taxon>
        <taxon>Ascomycota</taxon>
        <taxon>Pezizomycotina</taxon>
        <taxon>Eurotiomycetes</taxon>
        <taxon>Chaetothyriomycetidae</taxon>
        <taxon>Chaetothyriales</taxon>
        <taxon>Herpotrichiellaceae</taxon>
        <taxon>Cladophialophora</taxon>
    </lineage>
</organism>
<evidence type="ECO:0000256" key="10">
    <source>
        <dbReference type="ARBA" id="ARBA00023315"/>
    </source>
</evidence>
<evidence type="ECO:0000313" key="13">
    <source>
        <dbReference type="Proteomes" id="UP001172673"/>
    </source>
</evidence>
<comment type="pathway">
    <text evidence="2">Lipid metabolism; sphingolipid metabolism.</text>
</comment>
<comment type="caution">
    <text evidence="12">The sequence shown here is derived from an EMBL/GenBank/DDBJ whole genome shotgun (WGS) entry which is preliminary data.</text>
</comment>
<dbReference type="Pfam" id="PF00155">
    <property type="entry name" value="Aminotran_1_2"/>
    <property type="match status" value="1"/>
</dbReference>
<evidence type="ECO:0000256" key="4">
    <source>
        <dbReference type="ARBA" id="ARBA00008392"/>
    </source>
</evidence>
<feature type="domain" description="Aminotransferase class I/classII large" evidence="11">
    <location>
        <begin position="123"/>
        <end position="491"/>
    </location>
</feature>
<dbReference type="GO" id="GO:0046512">
    <property type="term" value="P:sphingosine biosynthetic process"/>
    <property type="evidence" value="ECO:0007669"/>
    <property type="project" value="TreeGrafter"/>
</dbReference>
<dbReference type="PANTHER" id="PTHR13693">
    <property type="entry name" value="CLASS II AMINOTRANSFERASE/8-AMINO-7-OXONONANOATE SYNTHASE"/>
    <property type="match status" value="1"/>
</dbReference>
<dbReference type="GO" id="GO:0046513">
    <property type="term" value="P:ceramide biosynthetic process"/>
    <property type="evidence" value="ECO:0007669"/>
    <property type="project" value="TreeGrafter"/>
</dbReference>
<evidence type="ECO:0000256" key="8">
    <source>
        <dbReference type="ARBA" id="ARBA00022919"/>
    </source>
</evidence>
<evidence type="ECO:0000313" key="12">
    <source>
        <dbReference type="EMBL" id="KAJ9604048.1"/>
    </source>
</evidence>
<protein>
    <recommendedName>
        <fullName evidence="5">serine C-palmitoyltransferase</fullName>
        <ecNumber evidence="5">2.3.1.50</ecNumber>
    </recommendedName>
</protein>
<name>A0AA38WZN3_9EURO</name>
<proteinExistence type="inferred from homology"/>
<evidence type="ECO:0000256" key="2">
    <source>
        <dbReference type="ARBA" id="ARBA00004760"/>
    </source>
</evidence>
<dbReference type="FunFam" id="3.40.640.10:FF:000059">
    <property type="entry name" value="Serine palmitoyl CoA transferase subunit LcbA"/>
    <property type="match status" value="1"/>
</dbReference>
<keyword evidence="6 12" id="KW-0808">Transferase</keyword>
<dbReference type="GO" id="GO:0005783">
    <property type="term" value="C:endoplasmic reticulum"/>
    <property type="evidence" value="ECO:0007669"/>
    <property type="project" value="TreeGrafter"/>
</dbReference>
<dbReference type="InterPro" id="IPR004839">
    <property type="entry name" value="Aminotransferase_I/II_large"/>
</dbReference>
<keyword evidence="7" id="KW-0663">Pyridoxal phosphate</keyword>
<dbReference type="InterPro" id="IPR015424">
    <property type="entry name" value="PyrdxlP-dep_Trfase"/>
</dbReference>
<dbReference type="InterPro" id="IPR015421">
    <property type="entry name" value="PyrdxlP-dep_Trfase_major"/>
</dbReference>
<dbReference type="InterPro" id="IPR015422">
    <property type="entry name" value="PyrdxlP-dep_Trfase_small"/>
</dbReference>
<keyword evidence="13" id="KW-1185">Reference proteome</keyword>
<dbReference type="GO" id="GO:0004758">
    <property type="term" value="F:serine C-palmitoyltransferase activity"/>
    <property type="evidence" value="ECO:0007669"/>
    <property type="project" value="UniProtKB-EC"/>
</dbReference>